<organism evidence="1">
    <name type="scientific">marine sediment metagenome</name>
    <dbReference type="NCBI Taxonomy" id="412755"/>
    <lineage>
        <taxon>unclassified sequences</taxon>
        <taxon>metagenomes</taxon>
        <taxon>ecological metagenomes</taxon>
    </lineage>
</organism>
<gene>
    <name evidence="1" type="ORF">LCGC14_1732090</name>
</gene>
<dbReference type="AlphaFoldDB" id="A0A0F9K8Y0"/>
<name>A0A0F9K8Y0_9ZZZZ</name>
<dbReference type="EMBL" id="LAZR01015729">
    <property type="protein sequence ID" value="KKM07623.1"/>
    <property type="molecule type" value="Genomic_DNA"/>
</dbReference>
<proteinExistence type="predicted"/>
<protein>
    <submittedName>
        <fullName evidence="1">Uncharacterized protein</fullName>
    </submittedName>
</protein>
<reference evidence="1" key="1">
    <citation type="journal article" date="2015" name="Nature">
        <title>Complex archaea that bridge the gap between prokaryotes and eukaryotes.</title>
        <authorList>
            <person name="Spang A."/>
            <person name="Saw J.H."/>
            <person name="Jorgensen S.L."/>
            <person name="Zaremba-Niedzwiedzka K."/>
            <person name="Martijn J."/>
            <person name="Lind A.E."/>
            <person name="van Eijk R."/>
            <person name="Schleper C."/>
            <person name="Guy L."/>
            <person name="Ettema T.J."/>
        </authorList>
    </citation>
    <scope>NUCLEOTIDE SEQUENCE</scope>
</reference>
<sequence>MRRFDRIKAEIERRYKRATTSNHKPHVAHYGNCDILKPATGICTCGLINMLRNLSFDEAKKIYPNFEEDFKKHSERLDDLEYAYLQRD</sequence>
<comment type="caution">
    <text evidence="1">The sequence shown here is derived from an EMBL/GenBank/DDBJ whole genome shotgun (WGS) entry which is preliminary data.</text>
</comment>
<accession>A0A0F9K8Y0</accession>
<evidence type="ECO:0000313" key="1">
    <source>
        <dbReference type="EMBL" id="KKM07623.1"/>
    </source>
</evidence>